<dbReference type="GO" id="GO:0016787">
    <property type="term" value="F:hydrolase activity"/>
    <property type="evidence" value="ECO:0007669"/>
    <property type="project" value="UniProtKB-KW"/>
</dbReference>
<evidence type="ECO:0000313" key="3">
    <source>
        <dbReference type="Proteomes" id="UP000247591"/>
    </source>
</evidence>
<sequence>MSPLYGDLSGLPPTAVYIGTRDLLYPDVVRFHRQATAAGSSVEVQVCPSGLHLYPLTPTPEGRAATDAIVDSLRSQ</sequence>
<protein>
    <submittedName>
        <fullName evidence="2">Alpha/beta hydrolase family protein</fullName>
    </submittedName>
</protein>
<feature type="domain" description="Alpha/beta hydrolase fold-3" evidence="1">
    <location>
        <begin position="1"/>
        <end position="54"/>
    </location>
</feature>
<name>A0A318RDQ6_WILLI</name>
<reference evidence="2 3" key="1">
    <citation type="submission" date="2018-06" db="EMBL/GenBank/DDBJ databases">
        <title>Genomic Encyclopedia of Type Strains, Phase IV (KMG-IV): sequencing the most valuable type-strain genomes for metagenomic binning, comparative biology and taxonomic classification.</title>
        <authorList>
            <person name="Goeker M."/>
        </authorList>
    </citation>
    <scope>NUCLEOTIDE SEQUENCE [LARGE SCALE GENOMIC DNA]</scope>
    <source>
        <strain evidence="2 3">DSM 45521</strain>
    </source>
</reference>
<gene>
    <name evidence="2" type="ORF">DFR67_1363</name>
</gene>
<proteinExistence type="predicted"/>
<dbReference type="InterPro" id="IPR013094">
    <property type="entry name" value="AB_hydrolase_3"/>
</dbReference>
<keyword evidence="3" id="KW-1185">Reference proteome</keyword>
<dbReference type="SUPFAM" id="SSF53474">
    <property type="entry name" value="alpha/beta-Hydrolases"/>
    <property type="match status" value="1"/>
</dbReference>
<dbReference type="InterPro" id="IPR029058">
    <property type="entry name" value="AB_hydrolase_fold"/>
</dbReference>
<keyword evidence="2" id="KW-0378">Hydrolase</keyword>
<accession>A0A318RDQ6</accession>
<dbReference type="Proteomes" id="UP000247591">
    <property type="component" value="Unassembled WGS sequence"/>
</dbReference>
<dbReference type="AlphaFoldDB" id="A0A318RDQ6"/>
<evidence type="ECO:0000313" key="2">
    <source>
        <dbReference type="EMBL" id="PYE11159.1"/>
    </source>
</evidence>
<dbReference type="Pfam" id="PF07859">
    <property type="entry name" value="Abhydrolase_3"/>
    <property type="match status" value="1"/>
</dbReference>
<comment type="caution">
    <text evidence="2">The sequence shown here is derived from an EMBL/GenBank/DDBJ whole genome shotgun (WGS) entry which is preliminary data.</text>
</comment>
<dbReference type="EMBL" id="QJSP01000036">
    <property type="protein sequence ID" value="PYE11159.1"/>
    <property type="molecule type" value="Genomic_DNA"/>
</dbReference>
<dbReference type="RefSeq" id="WP_281268394.1">
    <property type="nucleotide sequence ID" value="NZ_QJSP01000036.1"/>
</dbReference>
<evidence type="ECO:0000259" key="1">
    <source>
        <dbReference type="Pfam" id="PF07859"/>
    </source>
</evidence>
<dbReference type="Gene3D" id="3.40.50.1820">
    <property type="entry name" value="alpha/beta hydrolase"/>
    <property type="match status" value="1"/>
</dbReference>
<organism evidence="2 3">
    <name type="scientific">Williamsia limnetica</name>
    <dbReference type="NCBI Taxonomy" id="882452"/>
    <lineage>
        <taxon>Bacteria</taxon>
        <taxon>Bacillati</taxon>
        <taxon>Actinomycetota</taxon>
        <taxon>Actinomycetes</taxon>
        <taxon>Mycobacteriales</taxon>
        <taxon>Nocardiaceae</taxon>
        <taxon>Williamsia</taxon>
    </lineage>
</organism>